<feature type="compositionally biased region" description="Low complexity" evidence="1">
    <location>
        <begin position="101"/>
        <end position="110"/>
    </location>
</feature>
<gene>
    <name evidence="2" type="ORF">IWZ03DRAFT_368279</name>
</gene>
<dbReference type="CDD" id="cd16841">
    <property type="entry name" value="RraA_family"/>
    <property type="match status" value="1"/>
</dbReference>
<dbReference type="InterPro" id="IPR005493">
    <property type="entry name" value="RraA/RraA-like"/>
</dbReference>
<dbReference type="Gene3D" id="3.50.30.40">
    <property type="entry name" value="Ribonuclease E inhibitor RraA/RraA-like"/>
    <property type="match status" value="1"/>
</dbReference>
<organism evidence="2 3">
    <name type="scientific">Phyllosticta citriasiana</name>
    <dbReference type="NCBI Taxonomy" id="595635"/>
    <lineage>
        <taxon>Eukaryota</taxon>
        <taxon>Fungi</taxon>
        <taxon>Dikarya</taxon>
        <taxon>Ascomycota</taxon>
        <taxon>Pezizomycotina</taxon>
        <taxon>Dothideomycetes</taxon>
        <taxon>Dothideomycetes incertae sedis</taxon>
        <taxon>Botryosphaeriales</taxon>
        <taxon>Phyllostictaceae</taxon>
        <taxon>Phyllosticta</taxon>
    </lineage>
</organism>
<feature type="compositionally biased region" description="Pro residues" evidence="1">
    <location>
        <begin position="86"/>
        <end position="99"/>
    </location>
</feature>
<evidence type="ECO:0000313" key="2">
    <source>
        <dbReference type="EMBL" id="KAK7524840.1"/>
    </source>
</evidence>
<protein>
    <submittedName>
        <fullName evidence="2">DlpA domain-containing protein</fullName>
    </submittedName>
</protein>
<reference evidence="2 3" key="1">
    <citation type="submission" date="2024-04" db="EMBL/GenBank/DDBJ databases">
        <title>Phyllosticta paracitricarpa is synonymous to the EU quarantine fungus P. citricarpa based on phylogenomic analyses.</title>
        <authorList>
            <consortium name="Lawrence Berkeley National Laboratory"/>
            <person name="Van Ingen-Buijs V.A."/>
            <person name="Van Westerhoven A.C."/>
            <person name="Haridas S."/>
            <person name="Skiadas P."/>
            <person name="Martin F."/>
            <person name="Groenewald J.Z."/>
            <person name="Crous P.W."/>
            <person name="Seidl M.F."/>
        </authorList>
    </citation>
    <scope>NUCLEOTIDE SEQUENCE [LARGE SCALE GENOMIC DNA]</scope>
    <source>
        <strain evidence="2 3">CBS 123371</strain>
    </source>
</reference>
<proteinExistence type="predicted"/>
<name>A0ABR1L1G5_9PEZI</name>
<dbReference type="Pfam" id="PF03737">
    <property type="entry name" value="RraA-like"/>
    <property type="match status" value="1"/>
</dbReference>
<comment type="caution">
    <text evidence="2">The sequence shown here is derived from an EMBL/GenBank/DDBJ whole genome shotgun (WGS) entry which is preliminary data.</text>
</comment>
<evidence type="ECO:0000313" key="3">
    <source>
        <dbReference type="Proteomes" id="UP001363622"/>
    </source>
</evidence>
<dbReference type="Proteomes" id="UP001363622">
    <property type="component" value="Unassembled WGS sequence"/>
</dbReference>
<dbReference type="SUPFAM" id="SSF89562">
    <property type="entry name" value="RraA-like"/>
    <property type="match status" value="1"/>
</dbReference>
<sequence>MISPSPKVMLPASVRKFSSSAFNMSAEQFQKLEKYTACDISDALLKLNVPGAGFLADIAPLKSKTPARVAAPASTVLFAPKASPSFPQPVGPKPDPDPPSDGDGSKISPGTPYADLINQNTIAVLSQPAGQVCAVMGGINAVRMEQLGAKGVVVSGRVRDVDALKGLKMQVWSRGTSSVGAGAQASAFAVGYPLEIGEVVVNSGDVIMLDSDENSAVAIPKDKFDEVIKLLPKLTEADDKCMADVLAGGSVKEAFAKHRGK</sequence>
<keyword evidence="3" id="KW-1185">Reference proteome</keyword>
<dbReference type="PANTHER" id="PTHR33254:SF4">
    <property type="entry name" value="4-HYDROXY-4-METHYL-2-OXOGLUTARATE ALDOLASE 3-RELATED"/>
    <property type="match status" value="1"/>
</dbReference>
<accession>A0ABR1L1G5</accession>
<dbReference type="InterPro" id="IPR036704">
    <property type="entry name" value="RraA/RraA-like_sf"/>
</dbReference>
<feature type="region of interest" description="Disordered" evidence="1">
    <location>
        <begin position="80"/>
        <end position="111"/>
    </location>
</feature>
<dbReference type="PANTHER" id="PTHR33254">
    <property type="entry name" value="4-HYDROXY-4-METHYL-2-OXOGLUTARATE ALDOLASE 3-RELATED"/>
    <property type="match status" value="1"/>
</dbReference>
<dbReference type="EMBL" id="JBBPHU010000001">
    <property type="protein sequence ID" value="KAK7524840.1"/>
    <property type="molecule type" value="Genomic_DNA"/>
</dbReference>
<evidence type="ECO:0000256" key="1">
    <source>
        <dbReference type="SAM" id="MobiDB-lite"/>
    </source>
</evidence>